<evidence type="ECO:0000256" key="3">
    <source>
        <dbReference type="ARBA" id="ARBA00023274"/>
    </source>
</evidence>
<dbReference type="InterPro" id="IPR005749">
    <property type="entry name" value="Ribosomal_uL15_bac-type"/>
</dbReference>
<evidence type="ECO:0000313" key="7">
    <source>
        <dbReference type="EMBL" id="CAD8224990.1"/>
    </source>
</evidence>
<dbReference type="EMBL" id="HBDX01006686">
    <property type="protein sequence ID" value="CAD8224990.1"/>
    <property type="molecule type" value="Transcribed_RNA"/>
</dbReference>
<name>A0A7R9XSY6_9CHLO</name>
<sequence length="222" mass="23093">MSITTLTNTVSALSLSSRGNARGTFRVRAVRPTKSFSSAVVASDDERLRLHNLSPLKGSRREKKRIGRGYGAGQGGSCGDGMRGQNARAGRSVRPGFEGGQTPMYRRFPKLKGIAGGMGAGKPKFVTVNVGDLEAAVQAKKLDASAEITIEALKSAGVIKATGYYRNLPLKVLGEGEVSGLKVKAASFSQSASEKLTAAGGAAEVLPAKEKWSRQAAAAAKA</sequence>
<dbReference type="InterPro" id="IPR001196">
    <property type="entry name" value="Ribosomal_uL15_CS"/>
</dbReference>
<evidence type="ECO:0000256" key="2">
    <source>
        <dbReference type="ARBA" id="ARBA00022980"/>
    </source>
</evidence>
<dbReference type="NCBIfam" id="TIGR01071">
    <property type="entry name" value="rplO_bact"/>
    <property type="match status" value="1"/>
</dbReference>
<evidence type="ECO:0000256" key="4">
    <source>
        <dbReference type="RuleBase" id="RU003888"/>
    </source>
</evidence>
<gene>
    <name evidence="7" type="ORF">OLUC0939_LOCUS5730</name>
</gene>
<dbReference type="PROSITE" id="PS00475">
    <property type="entry name" value="RIBOSOMAL_L15"/>
    <property type="match status" value="1"/>
</dbReference>
<keyword evidence="2 4" id="KW-0689">Ribosomal protein</keyword>
<dbReference type="GO" id="GO:0003735">
    <property type="term" value="F:structural constituent of ribosome"/>
    <property type="evidence" value="ECO:0007669"/>
    <property type="project" value="InterPro"/>
</dbReference>
<feature type="region of interest" description="Disordered" evidence="5">
    <location>
        <begin position="56"/>
        <end position="102"/>
    </location>
</feature>
<evidence type="ECO:0000256" key="5">
    <source>
        <dbReference type="SAM" id="MobiDB-lite"/>
    </source>
</evidence>
<dbReference type="HAMAP" id="MF_01341">
    <property type="entry name" value="Ribosomal_uL15"/>
    <property type="match status" value="1"/>
</dbReference>
<evidence type="ECO:0000259" key="6">
    <source>
        <dbReference type="Pfam" id="PF00828"/>
    </source>
</evidence>
<organism evidence="7">
    <name type="scientific">Ostreococcus sp. 'lucimarinus'</name>
    <dbReference type="NCBI Taxonomy" id="242159"/>
    <lineage>
        <taxon>Eukaryota</taxon>
        <taxon>Viridiplantae</taxon>
        <taxon>Chlorophyta</taxon>
        <taxon>Mamiellophyceae</taxon>
        <taxon>Mamiellales</taxon>
        <taxon>Bathycoccaceae</taxon>
        <taxon>Ostreococcus</taxon>
    </lineage>
</organism>
<dbReference type="PANTHER" id="PTHR12934">
    <property type="entry name" value="50S RIBOSOMAL PROTEIN L15"/>
    <property type="match status" value="1"/>
</dbReference>
<keyword evidence="3 4" id="KW-0687">Ribonucleoprotein</keyword>
<accession>A0A7R9XSY6</accession>
<feature type="domain" description="Large ribosomal subunit protein uL15/eL18" evidence="6">
    <location>
        <begin position="127"/>
        <end position="204"/>
    </location>
</feature>
<dbReference type="Pfam" id="PF00828">
    <property type="entry name" value="Ribosomal_L27A"/>
    <property type="match status" value="1"/>
</dbReference>
<dbReference type="InterPro" id="IPR030878">
    <property type="entry name" value="Ribosomal_uL15"/>
</dbReference>
<reference evidence="7" key="1">
    <citation type="submission" date="2021-01" db="EMBL/GenBank/DDBJ databases">
        <authorList>
            <person name="Corre E."/>
            <person name="Pelletier E."/>
            <person name="Niang G."/>
            <person name="Scheremetjew M."/>
            <person name="Finn R."/>
            <person name="Kale V."/>
            <person name="Holt S."/>
            <person name="Cochrane G."/>
            <person name="Meng A."/>
            <person name="Brown T."/>
            <person name="Cohen L."/>
        </authorList>
    </citation>
    <scope>NUCLEOTIDE SEQUENCE</scope>
    <source>
        <strain evidence="7">Clade-A-BCC118000</strain>
    </source>
</reference>
<dbReference type="SUPFAM" id="SSF52080">
    <property type="entry name" value="Ribosomal proteins L15p and L18e"/>
    <property type="match status" value="1"/>
</dbReference>
<proteinExistence type="inferred from homology"/>
<dbReference type="GO" id="GO:0006412">
    <property type="term" value="P:translation"/>
    <property type="evidence" value="ECO:0007669"/>
    <property type="project" value="InterPro"/>
</dbReference>
<dbReference type="AlphaFoldDB" id="A0A7R9XSY6"/>
<dbReference type="PANTHER" id="PTHR12934:SF11">
    <property type="entry name" value="LARGE RIBOSOMAL SUBUNIT PROTEIN UL15M"/>
    <property type="match status" value="1"/>
</dbReference>
<dbReference type="InterPro" id="IPR021131">
    <property type="entry name" value="Ribosomal_uL15/eL18"/>
</dbReference>
<dbReference type="Gene3D" id="3.100.10.10">
    <property type="match status" value="1"/>
</dbReference>
<dbReference type="InterPro" id="IPR036227">
    <property type="entry name" value="Ribosomal_uL15/eL18_sf"/>
</dbReference>
<dbReference type="GO" id="GO:0022625">
    <property type="term" value="C:cytosolic large ribosomal subunit"/>
    <property type="evidence" value="ECO:0007669"/>
    <property type="project" value="TreeGrafter"/>
</dbReference>
<comment type="similarity">
    <text evidence="1 4">Belongs to the universal ribosomal protein uL15 family.</text>
</comment>
<protein>
    <recommendedName>
        <fullName evidence="6">Large ribosomal subunit protein uL15/eL18 domain-containing protein</fullName>
    </recommendedName>
</protein>
<feature type="compositionally biased region" description="Basic residues" evidence="5">
    <location>
        <begin position="58"/>
        <end position="67"/>
    </location>
</feature>
<feature type="compositionally biased region" description="Gly residues" evidence="5">
    <location>
        <begin position="68"/>
        <end position="82"/>
    </location>
</feature>
<evidence type="ECO:0000256" key="1">
    <source>
        <dbReference type="ARBA" id="ARBA00007320"/>
    </source>
</evidence>